<dbReference type="Gene3D" id="3.40.50.300">
    <property type="entry name" value="P-loop containing nucleotide triphosphate hydrolases"/>
    <property type="match status" value="1"/>
</dbReference>
<name>A0A3B0Y9P8_9ZZZZ</name>
<dbReference type="InterPro" id="IPR050678">
    <property type="entry name" value="DNA_Partitioning_ATPase"/>
</dbReference>
<organism evidence="2">
    <name type="scientific">hydrothermal vent metagenome</name>
    <dbReference type="NCBI Taxonomy" id="652676"/>
    <lineage>
        <taxon>unclassified sequences</taxon>
        <taxon>metagenomes</taxon>
        <taxon>ecological metagenomes</taxon>
    </lineage>
</organism>
<dbReference type="EMBL" id="UOFL01000034">
    <property type="protein sequence ID" value="VAW72042.1"/>
    <property type="molecule type" value="Genomic_DNA"/>
</dbReference>
<feature type="domain" description="AAA" evidence="1">
    <location>
        <begin position="4"/>
        <end position="175"/>
    </location>
</feature>
<dbReference type="Pfam" id="PF13614">
    <property type="entry name" value="AAA_31"/>
    <property type="match status" value="1"/>
</dbReference>
<reference evidence="2" key="1">
    <citation type="submission" date="2018-06" db="EMBL/GenBank/DDBJ databases">
        <authorList>
            <person name="Zhirakovskaya E."/>
        </authorList>
    </citation>
    <scope>NUCLEOTIDE SEQUENCE</scope>
</reference>
<dbReference type="InterPro" id="IPR025669">
    <property type="entry name" value="AAA_dom"/>
</dbReference>
<proteinExistence type="predicted"/>
<dbReference type="FunFam" id="3.40.50.300:FF:000285">
    <property type="entry name" value="Sporulation initiation inhibitor Soj"/>
    <property type="match status" value="1"/>
</dbReference>
<evidence type="ECO:0000259" key="1">
    <source>
        <dbReference type="Pfam" id="PF13614"/>
    </source>
</evidence>
<protein>
    <submittedName>
        <fullName evidence="2">ParA-like protein</fullName>
    </submittedName>
</protein>
<dbReference type="InterPro" id="IPR027417">
    <property type="entry name" value="P-loop_NTPase"/>
</dbReference>
<gene>
    <name evidence="2" type="ORF">MNBD_GAMMA12-3020</name>
</gene>
<dbReference type="PANTHER" id="PTHR13696">
    <property type="entry name" value="P-LOOP CONTAINING NUCLEOSIDE TRIPHOSPHATE HYDROLASE"/>
    <property type="match status" value="1"/>
</dbReference>
<accession>A0A3B0Y9P8</accession>
<dbReference type="AlphaFoldDB" id="A0A3B0Y9P8"/>
<sequence>MIVWSVTNQKGGVGKTTTAVSLAGCHALNGQRVLLIDLDPHGSLSTYFGYSPETQQQGVYELFNTQGVNRKSLIQLVHGTGVDNLFLIPASTAIATLDSQLLQKQGKGLVIASWLKLLNGMFDHVFLDCPPTLGVLMINALAACDHLLIPTQTEYLAVNGLERMTNTINMVDQSRSHQTEYTIIPTMYDKRTRASANSLSLMLQNWGDNVWNDVVPQDTLFREASFSHLPVTHYASQSRGSLAYHQLCLDLSIHSNHLTQAVAS</sequence>
<evidence type="ECO:0000313" key="2">
    <source>
        <dbReference type="EMBL" id="VAW72042.1"/>
    </source>
</evidence>
<dbReference type="PIRSF" id="PIRSF009320">
    <property type="entry name" value="Nuc_binding_HP_1000"/>
    <property type="match status" value="1"/>
</dbReference>
<dbReference type="PANTHER" id="PTHR13696:SF69">
    <property type="entry name" value="PLASMID PARTITIONING PROTEIN-RELATED"/>
    <property type="match status" value="1"/>
</dbReference>
<dbReference type="SUPFAM" id="SSF52540">
    <property type="entry name" value="P-loop containing nucleoside triphosphate hydrolases"/>
    <property type="match status" value="1"/>
</dbReference>
<dbReference type="CDD" id="cd02042">
    <property type="entry name" value="ParAB_family"/>
    <property type="match status" value="1"/>
</dbReference>